<feature type="transmembrane region" description="Helical" evidence="1">
    <location>
        <begin position="12"/>
        <end position="36"/>
    </location>
</feature>
<protein>
    <submittedName>
        <fullName evidence="3">Putative major pilin subunit</fullName>
    </submittedName>
</protein>
<dbReference type="PANTHER" id="PTHR30093:SF2">
    <property type="entry name" value="TYPE II SECRETION SYSTEM PROTEIN H"/>
    <property type="match status" value="1"/>
</dbReference>
<accession>A0A518IJJ4</accession>
<dbReference type="NCBIfam" id="TIGR04294">
    <property type="entry name" value="pre_pil_HX9DG"/>
    <property type="match status" value="1"/>
</dbReference>
<dbReference type="Pfam" id="PF07963">
    <property type="entry name" value="N_methyl"/>
    <property type="match status" value="1"/>
</dbReference>
<evidence type="ECO:0000313" key="3">
    <source>
        <dbReference type="EMBL" id="QDV53258.1"/>
    </source>
</evidence>
<dbReference type="EMBL" id="CP037452">
    <property type="protein sequence ID" value="QDV53258.1"/>
    <property type="molecule type" value="Genomic_DNA"/>
</dbReference>
<dbReference type="Proteomes" id="UP000318313">
    <property type="component" value="Chromosome"/>
</dbReference>
<dbReference type="NCBIfam" id="TIGR02532">
    <property type="entry name" value="IV_pilin_GFxxxE"/>
    <property type="match status" value="1"/>
</dbReference>
<keyword evidence="1" id="KW-0472">Membrane</keyword>
<dbReference type="Pfam" id="PF07596">
    <property type="entry name" value="SBP_bac_10"/>
    <property type="match status" value="1"/>
</dbReference>
<dbReference type="InterPro" id="IPR045584">
    <property type="entry name" value="Pilin-like"/>
</dbReference>
<dbReference type="Gene3D" id="3.30.700.10">
    <property type="entry name" value="Glycoprotein, Type 4 Pilin"/>
    <property type="match status" value="1"/>
</dbReference>
<dbReference type="AlphaFoldDB" id="A0A518IJJ4"/>
<evidence type="ECO:0000259" key="2">
    <source>
        <dbReference type="Pfam" id="PF07596"/>
    </source>
</evidence>
<dbReference type="PROSITE" id="PS00409">
    <property type="entry name" value="PROKAR_NTER_METHYL"/>
    <property type="match status" value="1"/>
</dbReference>
<sequence length="345" mass="36453">MQQSPPGNRIRGFTLIELLVVIAIIAILIALLLPAVQQAREAARRSQCKNNLKQFGLAMHNYSETYRMLPCLKGGAGGDVTGAGLVDTGTGNRSWMSGIVFLLPFLDQANLWNEISSLPSQGGRPNSAATFPQPHLDIMLCPSSPVPPRAEGGLAPRSYCLSVGDTINDNISSKNPRGPFGWLSDTRMRDFVDGTSNTILMAERELGGTGSYLGRVAANISNLDTNPSACLATVTGNSYNVTMDSHRMGQRWAIGYPFYSGITTVLAPNSPSCSSSGHQGWGIYSASSLHTGGCHVLMGDGAVRFVSENIDTGNTSAAQATTGKSPYGVWGALGSMMGGETIGEF</sequence>
<dbReference type="KEGG" id="gfm:Enr17x_53300"/>
<keyword evidence="1" id="KW-0812">Transmembrane</keyword>
<gene>
    <name evidence="3" type="ORF">Enr17x_53300</name>
</gene>
<dbReference type="InterPro" id="IPR011453">
    <property type="entry name" value="DUF1559"/>
</dbReference>
<dbReference type="RefSeq" id="WP_145312649.1">
    <property type="nucleotide sequence ID" value="NZ_CP037452.1"/>
</dbReference>
<feature type="domain" description="DUF1559" evidence="2">
    <location>
        <begin position="37"/>
        <end position="312"/>
    </location>
</feature>
<dbReference type="InterPro" id="IPR027558">
    <property type="entry name" value="Pre_pil_HX9DG_C"/>
</dbReference>
<organism evidence="3 4">
    <name type="scientific">Gimesia fumaroli</name>
    <dbReference type="NCBI Taxonomy" id="2527976"/>
    <lineage>
        <taxon>Bacteria</taxon>
        <taxon>Pseudomonadati</taxon>
        <taxon>Planctomycetota</taxon>
        <taxon>Planctomycetia</taxon>
        <taxon>Planctomycetales</taxon>
        <taxon>Planctomycetaceae</taxon>
        <taxon>Gimesia</taxon>
    </lineage>
</organism>
<evidence type="ECO:0000256" key="1">
    <source>
        <dbReference type="SAM" id="Phobius"/>
    </source>
</evidence>
<dbReference type="SUPFAM" id="SSF54523">
    <property type="entry name" value="Pili subunits"/>
    <property type="match status" value="1"/>
</dbReference>
<keyword evidence="1" id="KW-1133">Transmembrane helix</keyword>
<dbReference type="PANTHER" id="PTHR30093">
    <property type="entry name" value="GENERAL SECRETION PATHWAY PROTEIN G"/>
    <property type="match status" value="1"/>
</dbReference>
<evidence type="ECO:0000313" key="4">
    <source>
        <dbReference type="Proteomes" id="UP000318313"/>
    </source>
</evidence>
<name>A0A518IJJ4_9PLAN</name>
<dbReference type="InterPro" id="IPR012902">
    <property type="entry name" value="N_methyl_site"/>
</dbReference>
<keyword evidence="4" id="KW-1185">Reference proteome</keyword>
<dbReference type="OrthoDB" id="241541at2"/>
<proteinExistence type="predicted"/>
<reference evidence="3 4" key="1">
    <citation type="submission" date="2019-03" db="EMBL/GenBank/DDBJ databases">
        <title>Deep-cultivation of Planctomycetes and their phenomic and genomic characterization uncovers novel biology.</title>
        <authorList>
            <person name="Wiegand S."/>
            <person name="Jogler M."/>
            <person name="Boedeker C."/>
            <person name="Pinto D."/>
            <person name="Vollmers J."/>
            <person name="Rivas-Marin E."/>
            <person name="Kohn T."/>
            <person name="Peeters S.H."/>
            <person name="Heuer A."/>
            <person name="Rast P."/>
            <person name="Oberbeckmann S."/>
            <person name="Bunk B."/>
            <person name="Jeske O."/>
            <person name="Meyerdierks A."/>
            <person name="Storesund J.E."/>
            <person name="Kallscheuer N."/>
            <person name="Luecker S."/>
            <person name="Lage O.M."/>
            <person name="Pohl T."/>
            <person name="Merkel B.J."/>
            <person name="Hornburger P."/>
            <person name="Mueller R.-W."/>
            <person name="Bruemmer F."/>
            <person name="Labrenz M."/>
            <person name="Spormann A.M."/>
            <person name="Op den Camp H."/>
            <person name="Overmann J."/>
            <person name="Amann R."/>
            <person name="Jetten M.S.M."/>
            <person name="Mascher T."/>
            <person name="Medema M.H."/>
            <person name="Devos D.P."/>
            <person name="Kaster A.-K."/>
            <person name="Ovreas L."/>
            <person name="Rohde M."/>
            <person name="Galperin M.Y."/>
            <person name="Jogler C."/>
        </authorList>
    </citation>
    <scope>NUCLEOTIDE SEQUENCE [LARGE SCALE GENOMIC DNA]</scope>
    <source>
        <strain evidence="3 4">Enr17</strain>
    </source>
</reference>